<feature type="domain" description="Alpha-carbonic anhydrase" evidence="9">
    <location>
        <begin position="73"/>
        <end position="292"/>
    </location>
</feature>
<dbReference type="GO" id="GO:0004089">
    <property type="term" value="F:carbonate dehydratase activity"/>
    <property type="evidence" value="ECO:0007669"/>
    <property type="project" value="UniProtKB-EC"/>
</dbReference>
<evidence type="ECO:0000256" key="2">
    <source>
        <dbReference type="ARBA" id="ARBA00012925"/>
    </source>
</evidence>
<keyword evidence="11" id="KW-1185">Reference proteome</keyword>
<evidence type="ECO:0000256" key="8">
    <source>
        <dbReference type="SAM" id="SignalP"/>
    </source>
</evidence>
<dbReference type="GO" id="GO:0008270">
    <property type="term" value="F:zinc ion binding"/>
    <property type="evidence" value="ECO:0007669"/>
    <property type="project" value="InterPro"/>
</dbReference>
<protein>
    <recommendedName>
        <fullName evidence="2">carbonic anhydrase</fullName>
        <ecNumber evidence="2">4.2.1.1</ecNumber>
    </recommendedName>
</protein>
<feature type="chain" id="PRO_5005505947" description="carbonic anhydrase" evidence="8">
    <location>
        <begin position="29"/>
        <end position="292"/>
    </location>
</feature>
<comment type="catalytic activity">
    <reaction evidence="6">
        <text>hydrogencarbonate + H(+) = CO2 + H2O</text>
        <dbReference type="Rhea" id="RHEA:10748"/>
        <dbReference type="ChEBI" id="CHEBI:15377"/>
        <dbReference type="ChEBI" id="CHEBI:15378"/>
        <dbReference type="ChEBI" id="CHEBI:16526"/>
        <dbReference type="ChEBI" id="CHEBI:17544"/>
        <dbReference type="EC" id="4.2.1.1"/>
    </reaction>
</comment>
<dbReference type="EMBL" id="CYHH01000008">
    <property type="protein sequence ID" value="CUB07544.1"/>
    <property type="molecule type" value="Genomic_DNA"/>
</dbReference>
<evidence type="ECO:0000256" key="1">
    <source>
        <dbReference type="ARBA" id="ARBA00010718"/>
    </source>
</evidence>
<feature type="signal peptide" evidence="8">
    <location>
        <begin position="1"/>
        <end position="28"/>
    </location>
</feature>
<evidence type="ECO:0000256" key="6">
    <source>
        <dbReference type="ARBA" id="ARBA00048348"/>
    </source>
</evidence>
<dbReference type="CDD" id="cd03124">
    <property type="entry name" value="alpha_CA_prokaryotic_like"/>
    <property type="match status" value="1"/>
</dbReference>
<comment type="similarity">
    <text evidence="1">Belongs to the alpha-carbonic anhydrase family.</text>
</comment>
<dbReference type="PANTHER" id="PTHR18952:SF265">
    <property type="entry name" value="CARBONIC ANHYDRASE"/>
    <property type="match status" value="1"/>
</dbReference>
<dbReference type="InterPro" id="IPR036398">
    <property type="entry name" value="CA_dom_sf"/>
</dbReference>
<proteinExistence type="inferred from homology"/>
<feature type="region of interest" description="Disordered" evidence="7">
    <location>
        <begin position="31"/>
        <end position="81"/>
    </location>
</feature>
<keyword evidence="4" id="KW-0862">Zinc</keyword>
<dbReference type="InterPro" id="IPR023561">
    <property type="entry name" value="Carbonic_anhydrase_a-class"/>
</dbReference>
<accession>A0A0K6IWV4</accession>
<reference evidence="11" key="1">
    <citation type="submission" date="2015-08" db="EMBL/GenBank/DDBJ databases">
        <authorList>
            <person name="Babu N.S."/>
            <person name="Beckwith C.J."/>
            <person name="Beseler K.G."/>
            <person name="Brison A."/>
            <person name="Carone J.V."/>
            <person name="Caskin T.P."/>
            <person name="Diamond M."/>
            <person name="Durham M.E."/>
            <person name="Foxe J.M."/>
            <person name="Go M."/>
            <person name="Henderson B.A."/>
            <person name="Jones I.B."/>
            <person name="McGettigan J.A."/>
            <person name="Micheletti S.J."/>
            <person name="Nasrallah M.E."/>
            <person name="Ortiz D."/>
            <person name="Piller C.R."/>
            <person name="Privatt S.R."/>
            <person name="Schneider S.L."/>
            <person name="Sharp S."/>
            <person name="Smith T.C."/>
            <person name="Stanton J.D."/>
            <person name="Ullery H.E."/>
            <person name="Wilson R.J."/>
            <person name="Serrano M.G."/>
            <person name="Buck G."/>
            <person name="Lee V."/>
            <person name="Wang Y."/>
            <person name="Carvalho R."/>
            <person name="Voegtly L."/>
            <person name="Shi R."/>
            <person name="Duckworth R."/>
            <person name="Johnson A."/>
            <person name="Loviza R."/>
            <person name="Walstead R."/>
            <person name="Shah Z."/>
            <person name="Kiflezghi M."/>
            <person name="Wade K."/>
            <person name="Ball S.L."/>
            <person name="Bradley K.W."/>
            <person name="Asai D.J."/>
            <person name="Bowman C.A."/>
            <person name="Russell D.A."/>
            <person name="Pope W.H."/>
            <person name="Jacobs-Sera D."/>
            <person name="Hendrix R.W."/>
            <person name="Hatfull G.F."/>
        </authorList>
    </citation>
    <scope>NUCLEOTIDE SEQUENCE [LARGE SCALE GENOMIC DNA]</scope>
    <source>
        <strain evidence="11">JCM 19170</strain>
    </source>
</reference>
<dbReference type="Pfam" id="PF00194">
    <property type="entry name" value="Carb_anhydrase"/>
    <property type="match status" value="1"/>
</dbReference>
<dbReference type="Gene3D" id="3.10.200.10">
    <property type="entry name" value="Alpha carbonic anhydrase"/>
    <property type="match status" value="1"/>
</dbReference>
<keyword evidence="8" id="KW-0732">Signal</keyword>
<sequence>MALRVSRAKRWMWGIVCLAAALPLQAQEAVPEASAGEHKTEAPAAEGEKSPPPVQQPAAAGASSTKRSVRSPGAWGYGQTNGPSQWAKLSRDYFWCGIGKNQSPIDIRREDVLTTDLRAIEFAYGPVNGRLRRDNGVLTLQVVSGKAAITDEQHRFALTAIQFHSPSEHTDGGNHYPLEVQLVHKDKDGNVAVVAVWFRRGEDNPALGEILAAAQKKGGASVSLDPGKLLPPTTDFYRYNGSLTTPPCTEGVRWYVMSEVAEASEEQLRAFLSLTGRNNRPVQPLNARRVFE</sequence>
<evidence type="ECO:0000313" key="11">
    <source>
        <dbReference type="Proteomes" id="UP000182108"/>
    </source>
</evidence>
<organism evidence="10 11">
    <name type="scientific">Tepidiphilus thermophilus</name>
    <dbReference type="NCBI Taxonomy" id="876478"/>
    <lineage>
        <taxon>Bacteria</taxon>
        <taxon>Pseudomonadati</taxon>
        <taxon>Pseudomonadota</taxon>
        <taxon>Hydrogenophilia</taxon>
        <taxon>Hydrogenophilales</taxon>
        <taxon>Hydrogenophilaceae</taxon>
        <taxon>Tepidiphilus</taxon>
    </lineage>
</organism>
<dbReference type="Proteomes" id="UP000182108">
    <property type="component" value="Unassembled WGS sequence"/>
</dbReference>
<dbReference type="AlphaFoldDB" id="A0A0K6IWV4"/>
<dbReference type="EC" id="4.2.1.1" evidence="2"/>
<feature type="compositionally biased region" description="Basic and acidic residues" evidence="7">
    <location>
        <begin position="35"/>
        <end position="49"/>
    </location>
</feature>
<evidence type="ECO:0000259" key="9">
    <source>
        <dbReference type="PROSITE" id="PS51144"/>
    </source>
</evidence>
<evidence type="ECO:0000256" key="3">
    <source>
        <dbReference type="ARBA" id="ARBA00022723"/>
    </source>
</evidence>
<evidence type="ECO:0000256" key="5">
    <source>
        <dbReference type="ARBA" id="ARBA00023239"/>
    </source>
</evidence>
<keyword evidence="3" id="KW-0479">Metal-binding</keyword>
<dbReference type="InterPro" id="IPR001148">
    <property type="entry name" value="CA_dom"/>
</dbReference>
<evidence type="ECO:0000256" key="4">
    <source>
        <dbReference type="ARBA" id="ARBA00022833"/>
    </source>
</evidence>
<evidence type="ECO:0000256" key="7">
    <source>
        <dbReference type="SAM" id="MobiDB-lite"/>
    </source>
</evidence>
<dbReference type="PANTHER" id="PTHR18952">
    <property type="entry name" value="CARBONIC ANHYDRASE"/>
    <property type="match status" value="1"/>
</dbReference>
<dbReference type="InterPro" id="IPR041891">
    <property type="entry name" value="Alpha_CA_prokaryot-like"/>
</dbReference>
<gene>
    <name evidence="10" type="ORF">Ga0061068_10872</name>
</gene>
<evidence type="ECO:0000313" key="10">
    <source>
        <dbReference type="EMBL" id="CUB07544.1"/>
    </source>
</evidence>
<keyword evidence="5" id="KW-0456">Lyase</keyword>
<dbReference type="PROSITE" id="PS51144">
    <property type="entry name" value="ALPHA_CA_2"/>
    <property type="match status" value="1"/>
</dbReference>
<name>A0A0K6IWV4_9PROT</name>
<dbReference type="SUPFAM" id="SSF51069">
    <property type="entry name" value="Carbonic anhydrase"/>
    <property type="match status" value="1"/>
</dbReference>
<dbReference type="SMART" id="SM01057">
    <property type="entry name" value="Carb_anhydrase"/>
    <property type="match status" value="1"/>
</dbReference>
<dbReference type="OrthoDB" id="5327615at2"/>